<evidence type="ECO:0000256" key="1">
    <source>
        <dbReference type="SAM" id="MobiDB-lite"/>
    </source>
</evidence>
<reference evidence="2 3" key="1">
    <citation type="submission" date="2018-12" db="EMBL/GenBank/DDBJ databases">
        <title>Glycomyces sp. YIM 121974 draft genome.</title>
        <authorList>
            <person name="Li Q."/>
        </authorList>
    </citation>
    <scope>NUCLEOTIDE SEQUENCE [LARGE SCALE GENOMIC DNA]</scope>
    <source>
        <strain evidence="2 3">YIM 121974</strain>
    </source>
</reference>
<dbReference type="RefSeq" id="WP_125248545.1">
    <property type="nucleotide sequence ID" value="NZ_RSEB01000004.1"/>
</dbReference>
<evidence type="ECO:0000313" key="2">
    <source>
        <dbReference type="EMBL" id="RRR98236.1"/>
    </source>
</evidence>
<dbReference type="OrthoDB" id="5197086at2"/>
<evidence type="ECO:0000313" key="3">
    <source>
        <dbReference type="Proteomes" id="UP000277256"/>
    </source>
</evidence>
<feature type="compositionally biased region" description="Pro residues" evidence="1">
    <location>
        <begin position="102"/>
        <end position="111"/>
    </location>
</feature>
<keyword evidence="3" id="KW-1185">Reference proteome</keyword>
<gene>
    <name evidence="2" type="ORF">EIW28_15090</name>
</gene>
<dbReference type="Proteomes" id="UP000277256">
    <property type="component" value="Unassembled WGS sequence"/>
</dbReference>
<dbReference type="AlphaFoldDB" id="A0A426UV56"/>
<sequence>MDFLGTNPNQAAAAAESTTALAASFRTLQADLLSTVERCRAAAGEPEVADGYDAFGSTWSVELAGIAAHGESVGGAATASVAEAAGTDGANASGFGGIDAPPVAPPAIRPY</sequence>
<comment type="caution">
    <text evidence="2">The sequence shown here is derived from an EMBL/GenBank/DDBJ whole genome shotgun (WGS) entry which is preliminary data.</text>
</comment>
<dbReference type="EMBL" id="RSEB01000004">
    <property type="protein sequence ID" value="RRR98236.1"/>
    <property type="molecule type" value="Genomic_DNA"/>
</dbReference>
<protein>
    <submittedName>
        <fullName evidence="2">Uncharacterized protein</fullName>
    </submittedName>
</protein>
<feature type="region of interest" description="Disordered" evidence="1">
    <location>
        <begin position="90"/>
        <end position="111"/>
    </location>
</feature>
<accession>A0A426UV56</accession>
<organism evidence="2 3">
    <name type="scientific">Glycomyces terrestris</name>
    <dbReference type="NCBI Taxonomy" id="2493553"/>
    <lineage>
        <taxon>Bacteria</taxon>
        <taxon>Bacillati</taxon>
        <taxon>Actinomycetota</taxon>
        <taxon>Actinomycetes</taxon>
        <taxon>Glycomycetales</taxon>
        <taxon>Glycomycetaceae</taxon>
        <taxon>Glycomyces</taxon>
    </lineage>
</organism>
<name>A0A426UV56_9ACTN</name>
<proteinExistence type="predicted"/>